<evidence type="ECO:0000256" key="1">
    <source>
        <dbReference type="SAM" id="MobiDB-lite"/>
    </source>
</evidence>
<protein>
    <submittedName>
        <fullName evidence="3">Uncharacterized protein</fullName>
    </submittedName>
</protein>
<dbReference type="VEuPathDB" id="FungiDB:AeMF1_011902"/>
<keyword evidence="2" id="KW-1133">Transmembrane helix</keyword>
<feature type="compositionally biased region" description="Polar residues" evidence="1">
    <location>
        <begin position="294"/>
        <end position="306"/>
    </location>
</feature>
<accession>A0A6G0WCG9</accession>
<feature type="region of interest" description="Disordered" evidence="1">
    <location>
        <begin position="240"/>
        <end position="263"/>
    </location>
</feature>
<sequence>MPMEVIPDGATTYCWASSASSTDAQIDASDLGSLGRGNGGGLCPLTFSMQMARTFVASDKPTITWALLQTDGTTFLNANVTQNVTTSQLFYCRATDATCLPFQNAKPLSTPVLPPSQQYKTMFLSSPVSLPPDAGDYIFFVMATLPANQTHRIDAALFTKVTIQAAMPTSPPSSNHTGLYIGVGVGAFVVVVAIVIWCCLTQRRVRRLERELHRATFVSMQAQQRVLSLSIPKPAYDQQDIQAGPFPLSRPTPSYSNTSHNYSTSAQVDQILRGSRNFFPNQHNAHYSAPPRSPSNASTDYSTHPQVHASNIRTSFPSDHGYVLRSSEHRSAFSRGSSHHS</sequence>
<evidence type="ECO:0000313" key="3">
    <source>
        <dbReference type="EMBL" id="KAF0724982.1"/>
    </source>
</evidence>
<proteinExistence type="predicted"/>
<keyword evidence="4" id="KW-1185">Reference proteome</keyword>
<keyword evidence="2" id="KW-0812">Transmembrane</keyword>
<keyword evidence="2" id="KW-0472">Membrane</keyword>
<comment type="caution">
    <text evidence="3">The sequence shown here is derived from an EMBL/GenBank/DDBJ whole genome shotgun (WGS) entry which is preliminary data.</text>
</comment>
<evidence type="ECO:0000313" key="4">
    <source>
        <dbReference type="Proteomes" id="UP000481153"/>
    </source>
</evidence>
<evidence type="ECO:0000256" key="2">
    <source>
        <dbReference type="SAM" id="Phobius"/>
    </source>
</evidence>
<feature type="compositionally biased region" description="Low complexity" evidence="1">
    <location>
        <begin position="254"/>
        <end position="263"/>
    </location>
</feature>
<gene>
    <name evidence="3" type="ORF">Ae201684_016380</name>
</gene>
<dbReference type="Proteomes" id="UP000481153">
    <property type="component" value="Unassembled WGS sequence"/>
</dbReference>
<dbReference type="EMBL" id="VJMJ01000253">
    <property type="protein sequence ID" value="KAF0724982.1"/>
    <property type="molecule type" value="Genomic_DNA"/>
</dbReference>
<dbReference type="AlphaFoldDB" id="A0A6G0WCG9"/>
<feature type="region of interest" description="Disordered" evidence="1">
    <location>
        <begin position="280"/>
        <end position="306"/>
    </location>
</feature>
<name>A0A6G0WCG9_9STRA</name>
<feature type="transmembrane region" description="Helical" evidence="2">
    <location>
        <begin position="179"/>
        <end position="200"/>
    </location>
</feature>
<reference evidence="3 4" key="1">
    <citation type="submission" date="2019-07" db="EMBL/GenBank/DDBJ databases">
        <title>Genomics analysis of Aphanomyces spp. identifies a new class of oomycete effector associated with host adaptation.</title>
        <authorList>
            <person name="Gaulin E."/>
        </authorList>
    </citation>
    <scope>NUCLEOTIDE SEQUENCE [LARGE SCALE GENOMIC DNA]</scope>
    <source>
        <strain evidence="3 4">ATCC 201684</strain>
    </source>
</reference>
<organism evidence="3 4">
    <name type="scientific">Aphanomyces euteiches</name>
    <dbReference type="NCBI Taxonomy" id="100861"/>
    <lineage>
        <taxon>Eukaryota</taxon>
        <taxon>Sar</taxon>
        <taxon>Stramenopiles</taxon>
        <taxon>Oomycota</taxon>
        <taxon>Saprolegniomycetes</taxon>
        <taxon>Saprolegniales</taxon>
        <taxon>Verrucalvaceae</taxon>
        <taxon>Aphanomyces</taxon>
    </lineage>
</organism>